<proteinExistence type="predicted"/>
<keyword evidence="2" id="KW-1185">Reference proteome</keyword>
<accession>A0A9P3LEH5</accession>
<gene>
    <name evidence="1" type="ORF">PsYK624_077640</name>
</gene>
<protein>
    <submittedName>
        <fullName evidence="1">Uncharacterized protein</fullName>
    </submittedName>
</protein>
<dbReference type="Proteomes" id="UP000703269">
    <property type="component" value="Unassembled WGS sequence"/>
</dbReference>
<name>A0A9P3LEH5_9APHY</name>
<dbReference type="EMBL" id="BPQB01000022">
    <property type="protein sequence ID" value="GJE91614.1"/>
    <property type="molecule type" value="Genomic_DNA"/>
</dbReference>
<evidence type="ECO:0000313" key="1">
    <source>
        <dbReference type="EMBL" id="GJE91614.1"/>
    </source>
</evidence>
<reference evidence="1 2" key="1">
    <citation type="submission" date="2021-08" db="EMBL/GenBank/DDBJ databases">
        <title>Draft Genome Sequence of Phanerochaete sordida strain YK-624.</title>
        <authorList>
            <person name="Mori T."/>
            <person name="Dohra H."/>
            <person name="Suzuki T."/>
            <person name="Kawagishi H."/>
            <person name="Hirai H."/>
        </authorList>
    </citation>
    <scope>NUCLEOTIDE SEQUENCE [LARGE SCALE GENOMIC DNA]</scope>
    <source>
        <strain evidence="1 2">YK-624</strain>
    </source>
</reference>
<organism evidence="1 2">
    <name type="scientific">Phanerochaete sordida</name>
    <dbReference type="NCBI Taxonomy" id="48140"/>
    <lineage>
        <taxon>Eukaryota</taxon>
        <taxon>Fungi</taxon>
        <taxon>Dikarya</taxon>
        <taxon>Basidiomycota</taxon>
        <taxon>Agaricomycotina</taxon>
        <taxon>Agaricomycetes</taxon>
        <taxon>Polyporales</taxon>
        <taxon>Phanerochaetaceae</taxon>
        <taxon>Phanerochaete</taxon>
    </lineage>
</organism>
<dbReference type="AlphaFoldDB" id="A0A9P3LEH5"/>
<comment type="caution">
    <text evidence="1">The sequence shown here is derived from an EMBL/GenBank/DDBJ whole genome shotgun (WGS) entry which is preliminary data.</text>
</comment>
<sequence>MSPLVVVWHGRFTSEALHTCLAGVPAGWPEAGQTKPRAALPDVALRFENHRTRRNNCSAFREDLDVLAAITRTRHRSSTSFGALCRRAKAPSRREQKLKFRYGARRNLSA</sequence>
<evidence type="ECO:0000313" key="2">
    <source>
        <dbReference type="Proteomes" id="UP000703269"/>
    </source>
</evidence>